<evidence type="ECO:0000256" key="1">
    <source>
        <dbReference type="SAM" id="Phobius"/>
    </source>
</evidence>
<gene>
    <name evidence="2" type="ORF">VNO77_23426</name>
</gene>
<reference evidence="2 3" key="1">
    <citation type="submission" date="2024-01" db="EMBL/GenBank/DDBJ databases">
        <title>The genomes of 5 underutilized Papilionoideae crops provide insights into root nodulation and disease resistanc.</title>
        <authorList>
            <person name="Jiang F."/>
        </authorList>
    </citation>
    <scope>NUCLEOTIDE SEQUENCE [LARGE SCALE GENOMIC DNA]</scope>
    <source>
        <strain evidence="2">LVBAO_FW01</strain>
        <tissue evidence="2">Leaves</tissue>
    </source>
</reference>
<keyword evidence="3" id="KW-1185">Reference proteome</keyword>
<dbReference type="AlphaFoldDB" id="A0AAN9QBH7"/>
<dbReference type="Proteomes" id="UP001367508">
    <property type="component" value="Unassembled WGS sequence"/>
</dbReference>
<sequence length="145" mass="16330">MPLLSLPVHSYTSDYMPLLSLPVHSYTNRQTVPNKHTDYHLPSLFLAQLMVSWLGISSLLEFPSVWVSFVDMAKSNWRIMLDLRKCLRKGNLKNEHVALEHIFGRAILIHICTGSKTTTDALGPIPISKQRTTEKATSSCLKLVA</sequence>
<feature type="transmembrane region" description="Helical" evidence="1">
    <location>
        <begin position="45"/>
        <end position="70"/>
    </location>
</feature>
<keyword evidence="1" id="KW-0812">Transmembrane</keyword>
<comment type="caution">
    <text evidence="2">The sequence shown here is derived from an EMBL/GenBank/DDBJ whole genome shotgun (WGS) entry which is preliminary data.</text>
</comment>
<keyword evidence="1" id="KW-0472">Membrane</keyword>
<protein>
    <submittedName>
        <fullName evidence="2">Uncharacterized protein</fullName>
    </submittedName>
</protein>
<dbReference type="EMBL" id="JAYMYQ010000005">
    <property type="protein sequence ID" value="KAK7329271.1"/>
    <property type="molecule type" value="Genomic_DNA"/>
</dbReference>
<keyword evidence="1" id="KW-1133">Transmembrane helix</keyword>
<proteinExistence type="predicted"/>
<evidence type="ECO:0000313" key="2">
    <source>
        <dbReference type="EMBL" id="KAK7329271.1"/>
    </source>
</evidence>
<organism evidence="2 3">
    <name type="scientific">Canavalia gladiata</name>
    <name type="common">Sword bean</name>
    <name type="synonym">Dolichos gladiatus</name>
    <dbReference type="NCBI Taxonomy" id="3824"/>
    <lineage>
        <taxon>Eukaryota</taxon>
        <taxon>Viridiplantae</taxon>
        <taxon>Streptophyta</taxon>
        <taxon>Embryophyta</taxon>
        <taxon>Tracheophyta</taxon>
        <taxon>Spermatophyta</taxon>
        <taxon>Magnoliopsida</taxon>
        <taxon>eudicotyledons</taxon>
        <taxon>Gunneridae</taxon>
        <taxon>Pentapetalae</taxon>
        <taxon>rosids</taxon>
        <taxon>fabids</taxon>
        <taxon>Fabales</taxon>
        <taxon>Fabaceae</taxon>
        <taxon>Papilionoideae</taxon>
        <taxon>50 kb inversion clade</taxon>
        <taxon>NPAAA clade</taxon>
        <taxon>indigoferoid/millettioid clade</taxon>
        <taxon>Phaseoleae</taxon>
        <taxon>Canavalia</taxon>
    </lineage>
</organism>
<accession>A0AAN9QBH7</accession>
<name>A0AAN9QBH7_CANGL</name>
<evidence type="ECO:0000313" key="3">
    <source>
        <dbReference type="Proteomes" id="UP001367508"/>
    </source>
</evidence>